<evidence type="ECO:0000313" key="1">
    <source>
        <dbReference type="EMBL" id="KDR15154.1"/>
    </source>
</evidence>
<keyword evidence="2" id="KW-1185">Reference proteome</keyword>
<sequence>METELTHSNLTVSDERNSKFDENLASVHCDALWSGCVGQSHGRGPYNRSGIYELSTRGTSSTVIQTRPVGRLEARREDEAVRACALRRHLYMRNMVTEEFDSNELKYK</sequence>
<reference evidence="1 2" key="1">
    <citation type="journal article" date="2014" name="Nat. Commun.">
        <title>Molecular traces of alternative social organization in a termite genome.</title>
        <authorList>
            <person name="Terrapon N."/>
            <person name="Li C."/>
            <person name="Robertson H.M."/>
            <person name="Ji L."/>
            <person name="Meng X."/>
            <person name="Booth W."/>
            <person name="Chen Z."/>
            <person name="Childers C.P."/>
            <person name="Glastad K.M."/>
            <person name="Gokhale K."/>
            <person name="Gowin J."/>
            <person name="Gronenberg W."/>
            <person name="Hermansen R.A."/>
            <person name="Hu H."/>
            <person name="Hunt B.G."/>
            <person name="Huylmans A.K."/>
            <person name="Khalil S.M."/>
            <person name="Mitchell R.D."/>
            <person name="Munoz-Torres M.C."/>
            <person name="Mustard J.A."/>
            <person name="Pan H."/>
            <person name="Reese J.T."/>
            <person name="Scharf M.E."/>
            <person name="Sun F."/>
            <person name="Vogel H."/>
            <person name="Xiao J."/>
            <person name="Yang W."/>
            <person name="Yang Z."/>
            <person name="Yang Z."/>
            <person name="Zhou J."/>
            <person name="Zhu J."/>
            <person name="Brent C.S."/>
            <person name="Elsik C.G."/>
            <person name="Goodisman M.A."/>
            <person name="Liberles D.A."/>
            <person name="Roe R.M."/>
            <person name="Vargo E.L."/>
            <person name="Vilcinskas A."/>
            <person name="Wang J."/>
            <person name="Bornberg-Bauer E."/>
            <person name="Korb J."/>
            <person name="Zhang G."/>
            <person name="Liebig J."/>
        </authorList>
    </citation>
    <scope>NUCLEOTIDE SEQUENCE [LARGE SCALE GENOMIC DNA]</scope>
    <source>
        <tissue evidence="1">Whole organism</tissue>
    </source>
</reference>
<name>A0A067QXI8_ZOONE</name>
<dbReference type="AlphaFoldDB" id="A0A067QXI8"/>
<dbReference type="EMBL" id="KK852843">
    <property type="protein sequence ID" value="KDR15154.1"/>
    <property type="molecule type" value="Genomic_DNA"/>
</dbReference>
<dbReference type="Proteomes" id="UP000027135">
    <property type="component" value="Unassembled WGS sequence"/>
</dbReference>
<proteinExistence type="predicted"/>
<dbReference type="InParanoid" id="A0A067QXI8"/>
<accession>A0A067QXI8</accession>
<evidence type="ECO:0000313" key="2">
    <source>
        <dbReference type="Proteomes" id="UP000027135"/>
    </source>
</evidence>
<organism evidence="1 2">
    <name type="scientific">Zootermopsis nevadensis</name>
    <name type="common">Dampwood termite</name>
    <dbReference type="NCBI Taxonomy" id="136037"/>
    <lineage>
        <taxon>Eukaryota</taxon>
        <taxon>Metazoa</taxon>
        <taxon>Ecdysozoa</taxon>
        <taxon>Arthropoda</taxon>
        <taxon>Hexapoda</taxon>
        <taxon>Insecta</taxon>
        <taxon>Pterygota</taxon>
        <taxon>Neoptera</taxon>
        <taxon>Polyneoptera</taxon>
        <taxon>Dictyoptera</taxon>
        <taxon>Blattodea</taxon>
        <taxon>Blattoidea</taxon>
        <taxon>Termitoidae</taxon>
        <taxon>Termopsidae</taxon>
        <taxon>Zootermopsis</taxon>
    </lineage>
</organism>
<protein>
    <submittedName>
        <fullName evidence="1">Uncharacterized protein</fullName>
    </submittedName>
</protein>
<gene>
    <name evidence="1" type="ORF">L798_09934</name>
</gene>